<feature type="compositionally biased region" description="Low complexity" evidence="11">
    <location>
        <begin position="108"/>
        <end position="120"/>
    </location>
</feature>
<feature type="domain" description="Tr-type G" evidence="12">
    <location>
        <begin position="22"/>
        <end position="300"/>
    </location>
</feature>
<protein>
    <recommendedName>
        <fullName evidence="9">Ribosome assembly protein 1</fullName>
    </recommendedName>
    <alternativeName>
        <fullName evidence="10">Elongation factor-like 1</fullName>
    </alternativeName>
</protein>
<gene>
    <name evidence="13" type="primary">Ria1</name>
    <name evidence="13" type="ORF">Esi_0051_0081</name>
</gene>
<dbReference type="Gene3D" id="3.40.50.300">
    <property type="entry name" value="P-loop containing nucleotide triphosphate hydrolases"/>
    <property type="match status" value="1"/>
</dbReference>
<evidence type="ECO:0000256" key="3">
    <source>
        <dbReference type="ARBA" id="ARBA00022490"/>
    </source>
</evidence>
<dbReference type="EMBL" id="FN649749">
    <property type="protein sequence ID" value="CBJ26987.1"/>
    <property type="molecule type" value="Genomic_DNA"/>
</dbReference>
<dbReference type="SUPFAM" id="SSF54211">
    <property type="entry name" value="Ribosomal protein S5 domain 2-like"/>
    <property type="match status" value="1"/>
</dbReference>
<dbReference type="Gene3D" id="3.30.70.870">
    <property type="entry name" value="Elongation Factor G (Translational Gtpase), domain 3"/>
    <property type="match status" value="1"/>
</dbReference>
<feature type="compositionally biased region" description="Low complexity" evidence="11">
    <location>
        <begin position="1111"/>
        <end position="1122"/>
    </location>
</feature>
<dbReference type="EMBL" id="FN648719">
    <property type="protein sequence ID" value="CBJ26987.1"/>
    <property type="molecule type" value="Genomic_DNA"/>
</dbReference>
<reference evidence="13 14" key="1">
    <citation type="journal article" date="2010" name="Nature">
        <title>The Ectocarpus genome and the independent evolution of multicellularity in brown algae.</title>
        <authorList>
            <person name="Cock J.M."/>
            <person name="Sterck L."/>
            <person name="Rouze P."/>
            <person name="Scornet D."/>
            <person name="Allen A.E."/>
            <person name="Amoutzias G."/>
            <person name="Anthouard V."/>
            <person name="Artiguenave F."/>
            <person name="Aury J.M."/>
            <person name="Badger J.H."/>
            <person name="Beszteri B."/>
            <person name="Billiau K."/>
            <person name="Bonnet E."/>
            <person name="Bothwell J.H."/>
            <person name="Bowler C."/>
            <person name="Boyen C."/>
            <person name="Brownlee C."/>
            <person name="Carrano C.J."/>
            <person name="Charrier B."/>
            <person name="Cho G.Y."/>
            <person name="Coelho S.M."/>
            <person name="Collen J."/>
            <person name="Corre E."/>
            <person name="Da Silva C."/>
            <person name="Delage L."/>
            <person name="Delaroque N."/>
            <person name="Dittami S.M."/>
            <person name="Doulbeau S."/>
            <person name="Elias M."/>
            <person name="Farnham G."/>
            <person name="Gachon C.M."/>
            <person name="Gschloessl B."/>
            <person name="Heesch S."/>
            <person name="Jabbari K."/>
            <person name="Jubin C."/>
            <person name="Kawai H."/>
            <person name="Kimura K."/>
            <person name="Kloareg B."/>
            <person name="Kupper F.C."/>
            <person name="Lang D."/>
            <person name="Le Bail A."/>
            <person name="Leblanc C."/>
            <person name="Lerouge P."/>
            <person name="Lohr M."/>
            <person name="Lopez P.J."/>
            <person name="Martens C."/>
            <person name="Maumus F."/>
            <person name="Michel G."/>
            <person name="Miranda-Saavedra D."/>
            <person name="Morales J."/>
            <person name="Moreau H."/>
            <person name="Motomura T."/>
            <person name="Nagasato C."/>
            <person name="Napoli C.A."/>
            <person name="Nelson D.R."/>
            <person name="Nyvall-Collen P."/>
            <person name="Peters A.F."/>
            <person name="Pommier C."/>
            <person name="Potin P."/>
            <person name="Poulain J."/>
            <person name="Quesneville H."/>
            <person name="Read B."/>
            <person name="Rensing S.A."/>
            <person name="Ritter A."/>
            <person name="Rousvoal S."/>
            <person name="Samanta M."/>
            <person name="Samson G."/>
            <person name="Schroeder D.C."/>
            <person name="Segurens B."/>
            <person name="Strittmatter M."/>
            <person name="Tonon T."/>
            <person name="Tregear J.W."/>
            <person name="Valentin K."/>
            <person name="von Dassow P."/>
            <person name="Yamagishi T."/>
            <person name="Van de Peer Y."/>
            <person name="Wincker P."/>
        </authorList>
    </citation>
    <scope>NUCLEOTIDE SEQUENCE [LARGE SCALE GENOMIC DNA]</scope>
    <source>
        <strain evidence="14">Ec32 / CCAP1310/4</strain>
    </source>
</reference>
<feature type="compositionally biased region" description="Basic and acidic residues" evidence="11">
    <location>
        <begin position="1124"/>
        <end position="1136"/>
    </location>
</feature>
<keyword evidence="5" id="KW-0547">Nucleotide-binding</keyword>
<dbReference type="GO" id="GO:0005829">
    <property type="term" value="C:cytosol"/>
    <property type="evidence" value="ECO:0007669"/>
    <property type="project" value="TreeGrafter"/>
</dbReference>
<feature type="compositionally biased region" description="Gly residues" evidence="11">
    <location>
        <begin position="896"/>
        <end position="913"/>
    </location>
</feature>
<dbReference type="GO" id="GO:0042256">
    <property type="term" value="P:cytosolic ribosome assembly"/>
    <property type="evidence" value="ECO:0007669"/>
    <property type="project" value="TreeGrafter"/>
</dbReference>
<name>D7G3I9_ECTSI</name>
<evidence type="ECO:0000256" key="10">
    <source>
        <dbReference type="ARBA" id="ARBA00081809"/>
    </source>
</evidence>
<keyword evidence="14" id="KW-1185">Reference proteome</keyword>
<keyword evidence="7" id="KW-0342">GTP-binding</keyword>
<evidence type="ECO:0000256" key="8">
    <source>
        <dbReference type="ARBA" id="ARBA00048548"/>
    </source>
</evidence>
<dbReference type="Gene3D" id="3.30.230.10">
    <property type="match status" value="1"/>
</dbReference>
<dbReference type="InterPro" id="IPR041095">
    <property type="entry name" value="EFG_II"/>
</dbReference>
<dbReference type="InterPro" id="IPR000795">
    <property type="entry name" value="T_Tr_GTP-bd_dom"/>
</dbReference>
<evidence type="ECO:0000256" key="2">
    <source>
        <dbReference type="ARBA" id="ARBA00004496"/>
    </source>
</evidence>
<dbReference type="OrthoDB" id="364892at2759"/>
<dbReference type="Gene3D" id="2.40.30.10">
    <property type="entry name" value="Translation factors"/>
    <property type="match status" value="1"/>
</dbReference>
<comment type="subcellular location">
    <subcellularLocation>
        <location evidence="2">Cytoplasm</location>
    </subcellularLocation>
    <subcellularLocation>
        <location evidence="1">Plastid</location>
        <location evidence="1">Chloroplast</location>
    </subcellularLocation>
</comment>
<keyword evidence="3" id="KW-0963">Cytoplasm</keyword>
<evidence type="ECO:0000256" key="6">
    <source>
        <dbReference type="ARBA" id="ARBA00022801"/>
    </source>
</evidence>
<dbReference type="InterPro" id="IPR009000">
    <property type="entry name" value="Transl_B-barrel_sf"/>
</dbReference>
<dbReference type="Pfam" id="PF00009">
    <property type="entry name" value="GTP_EFTU"/>
    <property type="match status" value="1"/>
</dbReference>
<dbReference type="Pfam" id="PF00679">
    <property type="entry name" value="EFG_C"/>
    <property type="match status" value="1"/>
</dbReference>
<dbReference type="Pfam" id="PF14492">
    <property type="entry name" value="EFG_III"/>
    <property type="match status" value="1"/>
</dbReference>
<dbReference type="InterPro" id="IPR000640">
    <property type="entry name" value="EFG_V-like"/>
</dbReference>
<keyword evidence="6" id="KW-0378">Hydrolase</keyword>
<dbReference type="NCBIfam" id="TIGR00231">
    <property type="entry name" value="small_GTP"/>
    <property type="match status" value="1"/>
</dbReference>
<evidence type="ECO:0000256" key="4">
    <source>
        <dbReference type="ARBA" id="ARBA00022517"/>
    </source>
</evidence>
<dbReference type="Gene3D" id="3.90.1430.10">
    <property type="entry name" value="Yeast translation eEF2 (G' domain)"/>
    <property type="match status" value="1"/>
</dbReference>
<dbReference type="CDD" id="cd04096">
    <property type="entry name" value="eEF2_snRNP_like_C"/>
    <property type="match status" value="1"/>
</dbReference>
<feature type="compositionally biased region" description="Gly residues" evidence="11">
    <location>
        <begin position="1093"/>
        <end position="1103"/>
    </location>
</feature>
<dbReference type="InterPro" id="IPR027417">
    <property type="entry name" value="P-loop_NTPase"/>
</dbReference>
<dbReference type="eggNOG" id="KOG0467">
    <property type="taxonomic scope" value="Eukaryota"/>
</dbReference>
<dbReference type="InterPro" id="IPR014721">
    <property type="entry name" value="Ribsml_uS5_D2-typ_fold_subgr"/>
</dbReference>
<dbReference type="OMA" id="FARCDIQ"/>
<feature type="region of interest" description="Disordered" evidence="11">
    <location>
        <begin position="548"/>
        <end position="625"/>
    </location>
</feature>
<accession>D7G3I9</accession>
<dbReference type="GO" id="GO:0009507">
    <property type="term" value="C:chloroplast"/>
    <property type="evidence" value="ECO:0007669"/>
    <property type="project" value="UniProtKB-SubCell"/>
</dbReference>
<evidence type="ECO:0000256" key="5">
    <source>
        <dbReference type="ARBA" id="ARBA00022741"/>
    </source>
</evidence>
<evidence type="ECO:0000313" key="14">
    <source>
        <dbReference type="Proteomes" id="UP000002630"/>
    </source>
</evidence>
<evidence type="ECO:0000259" key="12">
    <source>
        <dbReference type="PROSITE" id="PS51722"/>
    </source>
</evidence>
<dbReference type="Proteomes" id="UP000002630">
    <property type="component" value="Linkage Group LG24"/>
</dbReference>
<evidence type="ECO:0000256" key="9">
    <source>
        <dbReference type="ARBA" id="ARBA00068031"/>
    </source>
</evidence>
<dbReference type="InterPro" id="IPR020568">
    <property type="entry name" value="Ribosomal_Su5_D2-typ_SF"/>
</dbReference>
<dbReference type="CDD" id="cd01885">
    <property type="entry name" value="EF2"/>
    <property type="match status" value="1"/>
</dbReference>
<proteinExistence type="predicted"/>
<feature type="region of interest" description="Disordered" evidence="11">
    <location>
        <begin position="1050"/>
        <end position="1136"/>
    </location>
</feature>
<feature type="region of interest" description="Disordered" evidence="11">
    <location>
        <begin position="859"/>
        <end position="913"/>
    </location>
</feature>
<feature type="region of interest" description="Disordered" evidence="11">
    <location>
        <begin position="957"/>
        <end position="988"/>
    </location>
</feature>
<dbReference type="GO" id="GO:0005525">
    <property type="term" value="F:GTP binding"/>
    <property type="evidence" value="ECO:0007669"/>
    <property type="project" value="UniProtKB-KW"/>
</dbReference>
<feature type="compositionally biased region" description="Basic and acidic residues" evidence="11">
    <location>
        <begin position="881"/>
        <end position="894"/>
    </location>
</feature>
<dbReference type="InterPro" id="IPR005225">
    <property type="entry name" value="Small_GTP-bd"/>
</dbReference>
<dbReference type="STRING" id="2880.D7G3I9"/>
<keyword evidence="4" id="KW-0690">Ribosome biogenesis</keyword>
<dbReference type="PROSITE" id="PS51722">
    <property type="entry name" value="G_TR_2"/>
    <property type="match status" value="1"/>
</dbReference>
<sequence>MSRLGGQRVASSDLSTLQEDPSRVRNVCILAHVDHGKTTLSDGLVCSNGIISSKLAGKLRYLDSTEDEQKRGITMHSSAISLLYKAQPKQPRPAPGGPRGAGADKAVPENSSAEPPASAAGGVGAENSFLINLIDSPGHIDFSSDVSTATRLCDCALVVVDVLEGVCAQTHAVFRQARAEQMRPLLVLNKVDRLASELKLTPLEAWQHLHRLVENVNALTATLVSADECAELDEAAARDTGSGDGVAAAQEASSPEEDLEGWTFSPEHGNVVFCSALDGWGFGLGDFARLWAKRVGCKPRELRRMLWGSFVLNAKTKKVTKWTPSSQNTPMFVSMILDPIWQLYDAAVQDKNSAKAGRMAAKLGLDIPPRELASTDPRTVLQSVMKRWLPLSEAVLRMVVERGPSPAEAQSTRVDVLWPPSDEALRLTGAGGAEGGEEDIARIMAEMDRVRRAVAACDASPSAPVVIFVSKMIPVKKRDITDADGKLWEPPAAGLSVGLSESGTGGDAEDDRDSLAFVAFARVLSGTVAPDTPLLVLGPKYHPLKQGAWTHASPLGNDWTPPDPVGGDPAAATGRKDRPPNRLFTRRRRPGDDVTTRGEIAADSNSSNDDDGEAGRPSSSRQEGRGIDDNLALFMMMGAALQPVARVPAGNVLALAGLEGRVNKCATLSDTAECPAMRAVTLQAKPMVRVAVEALHQQDMDKLELGLSRLYQADPAVEVSVTTRGEHIVCCLGELHLEQSLKDLRERYACVELKASLPLVPFRETIVAPGQVVGEDGSIIAPPQLKIAPWSDEEGLSLTDFKTGRARVVTPDKRAALTLRCLPLPVDVGKLVEAHPNEVRVLSEELGAARISRAGEGVDPLAAGGQADPAVQNASSTRPSSFREDLLHALREAPPDGGGTTGGSGAVGGGGAGWNEEGGEGFLARALAFGPRGVGTNLLARCAGGVEVRVAKAGDSIEETPTNKANNKSAGEAGRVGATATASEDTATAASEVRQASKEEASEALRLIENSVITGFQLATLAGPLAGEELHGLCFLLEKVEIAAECLTGGSSGSNPSTATAVVPPPPPPPGDSGNPADGRDSPSPVMPLEDGSGTGEGVGASGEGSDDDGASVGKGSVKSGVTGERRGLQPQDQRRRYGPLTGQIISVVRMGCRASMLCCPVRLVEAFYRCSLQCDQLQLGNMYAVLSKRRGRVVDEDLVEGTQLFLLTALLPVAESFGFADELLKKTSGAGTTPQLAFSHWEVMELDPFWRPQTEEEREDEGEEGHLSVTNIARQYLDGVRKRKGLATNDKIVVAAEKQRTLTRNK</sequence>
<dbReference type="InParanoid" id="D7G3I9"/>
<evidence type="ECO:0000256" key="1">
    <source>
        <dbReference type="ARBA" id="ARBA00004229"/>
    </source>
</evidence>
<evidence type="ECO:0000313" key="13">
    <source>
        <dbReference type="EMBL" id="CBJ26987.1"/>
    </source>
</evidence>
<comment type="catalytic activity">
    <reaction evidence="8">
        <text>GTP + H2O = GDP + phosphate + H(+)</text>
        <dbReference type="Rhea" id="RHEA:19669"/>
        <dbReference type="ChEBI" id="CHEBI:15377"/>
        <dbReference type="ChEBI" id="CHEBI:15378"/>
        <dbReference type="ChEBI" id="CHEBI:37565"/>
        <dbReference type="ChEBI" id="CHEBI:43474"/>
        <dbReference type="ChEBI" id="CHEBI:58189"/>
    </reaction>
</comment>
<dbReference type="FunFam" id="3.30.70.870:FF:000002">
    <property type="entry name" value="Translation elongation factor 2"/>
    <property type="match status" value="1"/>
</dbReference>
<feature type="region of interest" description="Disordered" evidence="11">
    <location>
        <begin position="87"/>
        <end position="121"/>
    </location>
</feature>
<dbReference type="Gene3D" id="3.30.70.240">
    <property type="match status" value="1"/>
</dbReference>
<dbReference type="PANTHER" id="PTHR42908">
    <property type="entry name" value="TRANSLATION ELONGATION FACTOR-RELATED"/>
    <property type="match status" value="1"/>
</dbReference>
<dbReference type="SUPFAM" id="SSF54980">
    <property type="entry name" value="EF-G C-terminal domain-like"/>
    <property type="match status" value="2"/>
</dbReference>
<dbReference type="GO" id="GO:1990904">
    <property type="term" value="C:ribonucleoprotein complex"/>
    <property type="evidence" value="ECO:0007669"/>
    <property type="project" value="TreeGrafter"/>
</dbReference>
<dbReference type="GO" id="GO:0003924">
    <property type="term" value="F:GTPase activity"/>
    <property type="evidence" value="ECO:0007669"/>
    <property type="project" value="InterPro"/>
</dbReference>
<dbReference type="SUPFAM" id="SSF52540">
    <property type="entry name" value="P-loop containing nucleoside triphosphate hydrolases"/>
    <property type="match status" value="1"/>
</dbReference>
<dbReference type="PANTHER" id="PTHR42908:SF3">
    <property type="entry name" value="ELONGATION FACTOR-LIKE GTPASE 1"/>
    <property type="match status" value="1"/>
</dbReference>
<dbReference type="FunFam" id="3.40.50.300:FF:000746">
    <property type="entry name" value="Ribosome assembly protein 1"/>
    <property type="match status" value="1"/>
</dbReference>
<dbReference type="FunFam" id="3.30.70.240:FF:000006">
    <property type="entry name" value="Elongation factor like GTPase 1"/>
    <property type="match status" value="1"/>
</dbReference>
<feature type="compositionally biased region" description="Low complexity" evidence="11">
    <location>
        <begin position="978"/>
        <end position="988"/>
    </location>
</feature>
<organism evidence="13 14">
    <name type="scientific">Ectocarpus siliculosus</name>
    <name type="common">Brown alga</name>
    <name type="synonym">Conferva siliculosa</name>
    <dbReference type="NCBI Taxonomy" id="2880"/>
    <lineage>
        <taxon>Eukaryota</taxon>
        <taxon>Sar</taxon>
        <taxon>Stramenopiles</taxon>
        <taxon>Ochrophyta</taxon>
        <taxon>PX clade</taxon>
        <taxon>Phaeophyceae</taxon>
        <taxon>Ectocarpales</taxon>
        <taxon>Ectocarpaceae</taxon>
        <taxon>Ectocarpus</taxon>
    </lineage>
</organism>
<dbReference type="SUPFAM" id="SSF50447">
    <property type="entry name" value="Translation proteins"/>
    <property type="match status" value="1"/>
</dbReference>
<evidence type="ECO:0000256" key="11">
    <source>
        <dbReference type="SAM" id="MobiDB-lite"/>
    </source>
</evidence>
<feature type="compositionally biased region" description="Polar residues" evidence="11">
    <location>
        <begin position="959"/>
        <end position="969"/>
    </location>
</feature>
<dbReference type="SMART" id="SM00838">
    <property type="entry name" value="EFG_C"/>
    <property type="match status" value="1"/>
</dbReference>
<dbReference type="PRINTS" id="PR00315">
    <property type="entry name" value="ELONGATNFCT"/>
</dbReference>
<dbReference type="InterPro" id="IPR035647">
    <property type="entry name" value="EFG_III/V"/>
</dbReference>
<dbReference type="GO" id="GO:0043022">
    <property type="term" value="F:ribosome binding"/>
    <property type="evidence" value="ECO:0007669"/>
    <property type="project" value="TreeGrafter"/>
</dbReference>
<evidence type="ECO:0000256" key="7">
    <source>
        <dbReference type="ARBA" id="ARBA00023134"/>
    </source>
</evidence>